<feature type="transmembrane region" description="Helical" evidence="5">
    <location>
        <begin position="454"/>
        <end position="478"/>
    </location>
</feature>
<comment type="caution">
    <text evidence="6">The sequence shown here is derived from an EMBL/GenBank/DDBJ whole genome shotgun (WGS) entry which is preliminary data.</text>
</comment>
<gene>
    <name evidence="6" type="ORF">BC936DRAFT_146709</name>
</gene>
<dbReference type="PANTHER" id="PTHR31274:SF1">
    <property type="entry name" value="AGL149CP"/>
    <property type="match status" value="1"/>
</dbReference>
<dbReference type="AlphaFoldDB" id="A0A433D6X2"/>
<keyword evidence="2 5" id="KW-0812">Transmembrane</keyword>
<dbReference type="OrthoDB" id="435607at2759"/>
<name>A0A433D6X2_9FUNG</name>
<protein>
    <submittedName>
        <fullName evidence="6">Auxin efflux carrier</fullName>
    </submittedName>
</protein>
<evidence type="ECO:0000256" key="1">
    <source>
        <dbReference type="ARBA" id="ARBA00004141"/>
    </source>
</evidence>
<feature type="transmembrane region" description="Helical" evidence="5">
    <location>
        <begin position="517"/>
        <end position="543"/>
    </location>
</feature>
<sequence>MPSIPELIWISIKPILKFMLTASGGALLSRSGILTPPGSKLISKVTVNFLIPPLLFGKIIVSFSSQNVGQLGVLVVSSISYILLGMIWGFVLRTFLRVDRSFRGGFVAAATWGNCVRFLSMFSSTLMPTARSLSYIIILSLQIQGDLPMAVIMSLSQSPPFVASDSAKGVAYVSIFAVVAFASLFPLGGYKLIENDFKRKHVEDPEQNVTDTKSLKIPTINIVNEEKHGMHPLSLAEVGVPKISDEKSTQRRGSVASTISIRTISFSNQPNSHVPASDSTTVAVPATSAVDGDYLHSDDFTNKLRRMSAVKPIQWNSALNEPVEDDVPTAAERDGLDLVLVPTGTSMRAVSIKEVETFSGRLRIWLLSIFIPPNIAMILGMTIALVPQLKALFVIVSDGPSILAPDGQPPLAFVYDTMNFIGAAAVPAGIMLLGAALANLQLSAVKPVPCFSLAFIKLVVNPLICILCVRALVFHGIIDPADKMLQFVIMFQSAIPTATTCVYLTQMYSPTGEAKEIAGYLVVQYALGIFTMTASICIILSFLY</sequence>
<dbReference type="InterPro" id="IPR040254">
    <property type="entry name" value="Ecm3-like"/>
</dbReference>
<dbReference type="GO" id="GO:0016020">
    <property type="term" value="C:membrane"/>
    <property type="evidence" value="ECO:0007669"/>
    <property type="project" value="UniProtKB-SubCell"/>
</dbReference>
<evidence type="ECO:0000256" key="2">
    <source>
        <dbReference type="ARBA" id="ARBA00022692"/>
    </source>
</evidence>
<evidence type="ECO:0000313" key="6">
    <source>
        <dbReference type="EMBL" id="RUP46620.1"/>
    </source>
</evidence>
<evidence type="ECO:0000256" key="3">
    <source>
        <dbReference type="ARBA" id="ARBA00022989"/>
    </source>
</evidence>
<dbReference type="PANTHER" id="PTHR31274">
    <property type="entry name" value="PROTEIN ECM3"/>
    <property type="match status" value="1"/>
</dbReference>
<comment type="subcellular location">
    <subcellularLocation>
        <location evidence="1">Membrane</location>
        <topology evidence="1">Multi-pass membrane protein</topology>
    </subcellularLocation>
</comment>
<evidence type="ECO:0000256" key="4">
    <source>
        <dbReference type="ARBA" id="ARBA00023136"/>
    </source>
</evidence>
<evidence type="ECO:0000256" key="5">
    <source>
        <dbReference type="SAM" id="Phobius"/>
    </source>
</evidence>
<dbReference type="Proteomes" id="UP000268093">
    <property type="component" value="Unassembled WGS sequence"/>
</dbReference>
<feature type="transmembrane region" description="Helical" evidence="5">
    <location>
        <begin position="132"/>
        <end position="157"/>
    </location>
</feature>
<keyword evidence="3 5" id="KW-1133">Transmembrane helix</keyword>
<dbReference type="InterPro" id="IPR004776">
    <property type="entry name" value="Mem_transp_PIN-like"/>
</dbReference>
<dbReference type="Pfam" id="PF03547">
    <property type="entry name" value="Mem_trans"/>
    <property type="match status" value="1"/>
</dbReference>
<feature type="transmembrane region" description="Helical" evidence="5">
    <location>
        <begin position="169"/>
        <end position="190"/>
    </location>
</feature>
<keyword evidence="7" id="KW-1185">Reference proteome</keyword>
<feature type="transmembrane region" description="Helical" evidence="5">
    <location>
        <begin position="484"/>
        <end position="505"/>
    </location>
</feature>
<keyword evidence="4 5" id="KW-0472">Membrane</keyword>
<feature type="transmembrane region" description="Helical" evidence="5">
    <location>
        <begin position="420"/>
        <end position="442"/>
    </location>
</feature>
<organism evidence="6 7">
    <name type="scientific">Jimgerdemannia flammicorona</name>
    <dbReference type="NCBI Taxonomy" id="994334"/>
    <lineage>
        <taxon>Eukaryota</taxon>
        <taxon>Fungi</taxon>
        <taxon>Fungi incertae sedis</taxon>
        <taxon>Mucoromycota</taxon>
        <taxon>Mucoromycotina</taxon>
        <taxon>Endogonomycetes</taxon>
        <taxon>Endogonales</taxon>
        <taxon>Endogonaceae</taxon>
        <taxon>Jimgerdemannia</taxon>
    </lineage>
</organism>
<feature type="transmembrane region" description="Helical" evidence="5">
    <location>
        <begin position="73"/>
        <end position="96"/>
    </location>
</feature>
<feature type="transmembrane region" description="Helical" evidence="5">
    <location>
        <begin position="7"/>
        <end position="29"/>
    </location>
</feature>
<dbReference type="EMBL" id="RBNI01005535">
    <property type="protein sequence ID" value="RUP46620.1"/>
    <property type="molecule type" value="Genomic_DNA"/>
</dbReference>
<dbReference type="GO" id="GO:0055085">
    <property type="term" value="P:transmembrane transport"/>
    <property type="evidence" value="ECO:0007669"/>
    <property type="project" value="InterPro"/>
</dbReference>
<proteinExistence type="predicted"/>
<reference evidence="6 7" key="1">
    <citation type="journal article" date="2018" name="New Phytol.">
        <title>Phylogenomics of Endogonaceae and evolution of mycorrhizas within Mucoromycota.</title>
        <authorList>
            <person name="Chang Y."/>
            <person name="Desiro A."/>
            <person name="Na H."/>
            <person name="Sandor L."/>
            <person name="Lipzen A."/>
            <person name="Clum A."/>
            <person name="Barry K."/>
            <person name="Grigoriev I.V."/>
            <person name="Martin F.M."/>
            <person name="Stajich J.E."/>
            <person name="Smith M.E."/>
            <person name="Bonito G."/>
            <person name="Spatafora J.W."/>
        </authorList>
    </citation>
    <scope>NUCLEOTIDE SEQUENCE [LARGE SCALE GENOMIC DNA]</scope>
    <source>
        <strain evidence="6 7">GMNB39</strain>
    </source>
</reference>
<feature type="transmembrane region" description="Helical" evidence="5">
    <location>
        <begin position="364"/>
        <end position="386"/>
    </location>
</feature>
<evidence type="ECO:0000313" key="7">
    <source>
        <dbReference type="Proteomes" id="UP000268093"/>
    </source>
</evidence>
<accession>A0A433D6X2</accession>